<evidence type="ECO:0000313" key="1">
    <source>
        <dbReference type="EMBL" id="MBB5138762.1"/>
    </source>
</evidence>
<dbReference type="Proteomes" id="UP000578449">
    <property type="component" value="Unassembled WGS sequence"/>
</dbReference>
<reference evidence="1 2" key="1">
    <citation type="submission" date="2020-08" db="EMBL/GenBank/DDBJ databases">
        <title>Genomic Encyclopedia of Type Strains, Phase IV (KMG-IV): sequencing the most valuable type-strain genomes for metagenomic binning, comparative biology and taxonomic classification.</title>
        <authorList>
            <person name="Goeker M."/>
        </authorList>
    </citation>
    <scope>NUCLEOTIDE SEQUENCE [LARGE SCALE GENOMIC DNA]</scope>
    <source>
        <strain evidence="1 2">DSM 45615</strain>
    </source>
</reference>
<comment type="caution">
    <text evidence="1">The sequence shown here is derived from an EMBL/GenBank/DDBJ whole genome shotgun (WGS) entry which is preliminary data.</text>
</comment>
<dbReference type="EMBL" id="JACHGN010000025">
    <property type="protein sequence ID" value="MBB5138762.1"/>
    <property type="molecule type" value="Genomic_DNA"/>
</dbReference>
<name>A0A840PHZ4_9ACTN</name>
<dbReference type="AlphaFoldDB" id="A0A840PHZ4"/>
<dbReference type="RefSeq" id="WP_185055620.1">
    <property type="nucleotide sequence ID" value="NZ_BAABIX010000033.1"/>
</dbReference>
<proteinExistence type="predicted"/>
<gene>
    <name evidence="1" type="ORF">HNP84_008520</name>
</gene>
<sequence>MSDRSALITGLRDLAAFLETNPKIPIANSLTIHHFARHTDDTALRNEIDQIAAQLGSMINMEEIPHGHYSTSIRFGPVEYKAVAIMAAARARYAAENTYSGCIDPE</sequence>
<accession>A0A840PHZ4</accession>
<keyword evidence="2" id="KW-1185">Reference proteome</keyword>
<organism evidence="1 2">
    <name type="scientific">Thermocatellispora tengchongensis</name>
    <dbReference type="NCBI Taxonomy" id="1073253"/>
    <lineage>
        <taxon>Bacteria</taxon>
        <taxon>Bacillati</taxon>
        <taxon>Actinomycetota</taxon>
        <taxon>Actinomycetes</taxon>
        <taxon>Streptosporangiales</taxon>
        <taxon>Streptosporangiaceae</taxon>
        <taxon>Thermocatellispora</taxon>
    </lineage>
</organism>
<evidence type="ECO:0000313" key="2">
    <source>
        <dbReference type="Proteomes" id="UP000578449"/>
    </source>
</evidence>
<protein>
    <submittedName>
        <fullName evidence="1">Ferredoxin-NADP reductase</fullName>
    </submittedName>
</protein>